<evidence type="ECO:0000313" key="2">
    <source>
        <dbReference type="EMBL" id="CAK0801376.1"/>
    </source>
</evidence>
<name>A0ABN9Q9W4_9DINO</name>
<feature type="compositionally biased region" description="Low complexity" evidence="1">
    <location>
        <begin position="64"/>
        <end position="77"/>
    </location>
</feature>
<organism evidence="2 3">
    <name type="scientific">Prorocentrum cordatum</name>
    <dbReference type="NCBI Taxonomy" id="2364126"/>
    <lineage>
        <taxon>Eukaryota</taxon>
        <taxon>Sar</taxon>
        <taxon>Alveolata</taxon>
        <taxon>Dinophyceae</taxon>
        <taxon>Prorocentrales</taxon>
        <taxon>Prorocentraceae</taxon>
        <taxon>Prorocentrum</taxon>
    </lineage>
</organism>
<comment type="caution">
    <text evidence="2">The sequence shown here is derived from an EMBL/GenBank/DDBJ whole genome shotgun (WGS) entry which is preliminary data.</text>
</comment>
<dbReference type="EMBL" id="CAUYUJ010002565">
    <property type="protein sequence ID" value="CAK0801376.1"/>
    <property type="molecule type" value="Genomic_DNA"/>
</dbReference>
<gene>
    <name evidence="2" type="ORF">PCOR1329_LOCUS9259</name>
</gene>
<protein>
    <submittedName>
        <fullName evidence="2">Uncharacterized protein</fullName>
    </submittedName>
</protein>
<evidence type="ECO:0000256" key="1">
    <source>
        <dbReference type="SAM" id="MobiDB-lite"/>
    </source>
</evidence>
<dbReference type="Proteomes" id="UP001189429">
    <property type="component" value="Unassembled WGS sequence"/>
</dbReference>
<feature type="compositionally biased region" description="Low complexity" evidence="1">
    <location>
        <begin position="84"/>
        <end position="99"/>
    </location>
</feature>
<feature type="non-terminal residue" evidence="2">
    <location>
        <position position="172"/>
    </location>
</feature>
<keyword evidence="3" id="KW-1185">Reference proteome</keyword>
<sequence length="172" mass="18374">MSLPRLRVQTLLAAIVAEAALAHAVVLPWRLAGSDSGRSAQEPPTQREADALRLPGSPDPPGSRAPAPRARGAAPSGEGPPEPRAGAGRASPGAHGASRLGERGHLRRHGSTFKKVKPLIRIPGNVSRWQHPLNLVEELGFHKQLGGSFSLMCTLQLEQIAPWQRVFDFSFA</sequence>
<feature type="region of interest" description="Disordered" evidence="1">
    <location>
        <begin position="34"/>
        <end position="112"/>
    </location>
</feature>
<accession>A0ABN9Q9W4</accession>
<proteinExistence type="predicted"/>
<reference evidence="2" key="1">
    <citation type="submission" date="2023-10" db="EMBL/GenBank/DDBJ databases">
        <authorList>
            <person name="Chen Y."/>
            <person name="Shah S."/>
            <person name="Dougan E. K."/>
            <person name="Thang M."/>
            <person name="Chan C."/>
        </authorList>
    </citation>
    <scope>NUCLEOTIDE SEQUENCE [LARGE SCALE GENOMIC DNA]</scope>
</reference>
<evidence type="ECO:0000313" key="3">
    <source>
        <dbReference type="Proteomes" id="UP001189429"/>
    </source>
</evidence>